<protein>
    <submittedName>
        <fullName evidence="1">Uncharacterized protein</fullName>
    </submittedName>
</protein>
<dbReference type="EMBL" id="CM042055">
    <property type="protein sequence ID" value="KAI3703030.1"/>
    <property type="molecule type" value="Genomic_DNA"/>
</dbReference>
<accession>A0ACB9A3R5</accession>
<proteinExistence type="predicted"/>
<keyword evidence="2" id="KW-1185">Reference proteome</keyword>
<dbReference type="Proteomes" id="UP001055879">
    <property type="component" value="Linkage Group LG09"/>
</dbReference>
<organism evidence="1 2">
    <name type="scientific">Arctium lappa</name>
    <name type="common">Greater burdock</name>
    <name type="synonym">Lappa major</name>
    <dbReference type="NCBI Taxonomy" id="4217"/>
    <lineage>
        <taxon>Eukaryota</taxon>
        <taxon>Viridiplantae</taxon>
        <taxon>Streptophyta</taxon>
        <taxon>Embryophyta</taxon>
        <taxon>Tracheophyta</taxon>
        <taxon>Spermatophyta</taxon>
        <taxon>Magnoliopsida</taxon>
        <taxon>eudicotyledons</taxon>
        <taxon>Gunneridae</taxon>
        <taxon>Pentapetalae</taxon>
        <taxon>asterids</taxon>
        <taxon>campanulids</taxon>
        <taxon>Asterales</taxon>
        <taxon>Asteraceae</taxon>
        <taxon>Carduoideae</taxon>
        <taxon>Cardueae</taxon>
        <taxon>Arctiinae</taxon>
        <taxon>Arctium</taxon>
    </lineage>
</organism>
<gene>
    <name evidence="1" type="ORF">L6452_28784</name>
</gene>
<sequence>MRSSCPLLPSLRSEEYRQLFRLPPEEVGFDSLFFGRMHLTIPTVGFDSLFFGRIDYQDRAKRKDDKHLEVIWRGSKSLGCLKHNLLKSLNYNI</sequence>
<comment type="caution">
    <text evidence="1">The sequence shown here is derived from an EMBL/GenBank/DDBJ whole genome shotgun (WGS) entry which is preliminary data.</text>
</comment>
<evidence type="ECO:0000313" key="1">
    <source>
        <dbReference type="EMBL" id="KAI3703030.1"/>
    </source>
</evidence>
<reference evidence="2" key="1">
    <citation type="journal article" date="2022" name="Mol. Ecol. Resour.">
        <title>The genomes of chicory, endive, great burdock and yacon provide insights into Asteraceae palaeo-polyploidization history and plant inulin production.</title>
        <authorList>
            <person name="Fan W."/>
            <person name="Wang S."/>
            <person name="Wang H."/>
            <person name="Wang A."/>
            <person name="Jiang F."/>
            <person name="Liu H."/>
            <person name="Zhao H."/>
            <person name="Xu D."/>
            <person name="Zhang Y."/>
        </authorList>
    </citation>
    <scope>NUCLEOTIDE SEQUENCE [LARGE SCALE GENOMIC DNA]</scope>
    <source>
        <strain evidence="2">cv. Niubang</strain>
    </source>
</reference>
<name>A0ACB9A3R5_ARCLA</name>
<evidence type="ECO:0000313" key="2">
    <source>
        <dbReference type="Proteomes" id="UP001055879"/>
    </source>
</evidence>
<reference evidence="1 2" key="2">
    <citation type="journal article" date="2022" name="Mol. Ecol. Resour.">
        <title>The genomes of chicory, endive, great burdock and yacon provide insights into Asteraceae paleo-polyploidization history and plant inulin production.</title>
        <authorList>
            <person name="Fan W."/>
            <person name="Wang S."/>
            <person name="Wang H."/>
            <person name="Wang A."/>
            <person name="Jiang F."/>
            <person name="Liu H."/>
            <person name="Zhao H."/>
            <person name="Xu D."/>
            <person name="Zhang Y."/>
        </authorList>
    </citation>
    <scope>NUCLEOTIDE SEQUENCE [LARGE SCALE GENOMIC DNA]</scope>
    <source>
        <strain evidence="2">cv. Niubang</strain>
    </source>
</reference>